<dbReference type="InterPro" id="IPR019277">
    <property type="entry name" value="DUF2304"/>
</dbReference>
<keyword evidence="1" id="KW-0812">Transmembrane</keyword>
<evidence type="ECO:0000256" key="1">
    <source>
        <dbReference type="SAM" id="Phobius"/>
    </source>
</evidence>
<organism evidence="2 3">
    <name type="scientific">Microbacterium arborescens</name>
    <dbReference type="NCBI Taxonomy" id="33883"/>
    <lineage>
        <taxon>Bacteria</taxon>
        <taxon>Bacillati</taxon>
        <taxon>Actinomycetota</taxon>
        <taxon>Actinomycetes</taxon>
        <taxon>Micrococcales</taxon>
        <taxon>Microbacteriaceae</taxon>
        <taxon>Microbacterium</taxon>
    </lineage>
</organism>
<dbReference type="Proteomes" id="UP000093918">
    <property type="component" value="Unassembled WGS sequence"/>
</dbReference>
<name>A0ABX2WJS6_9MICO</name>
<reference evidence="3" key="1">
    <citation type="submission" date="2016-06" db="EMBL/GenBank/DDBJ databases">
        <title>Genome sequencing of cellulolytic organisms.</title>
        <authorList>
            <person name="Bohra V."/>
            <person name="Dafale N.A."/>
            <person name="Purohit H.J."/>
        </authorList>
    </citation>
    <scope>NUCLEOTIDE SEQUENCE [LARGE SCALE GENOMIC DNA]</scope>
    <source>
        <strain evidence="3">ND21</strain>
    </source>
</reference>
<sequence>MIVIFGIALAIVIVIVVTWMLLTRRLREKYAALWLVIALAVLILGIFPQLLDGLTNLLGVQVPANLLFAMAIVLLLGVSLHLSWELSQAEDEIRRTAEEVAILRAQLETVDHRLDRLDGRGSGAPVSDDRA</sequence>
<dbReference type="RefSeq" id="WP_023955435.1">
    <property type="nucleotide sequence ID" value="NZ_LZEM01000011.1"/>
</dbReference>
<accession>A0ABX2WJS6</accession>
<keyword evidence="1" id="KW-1133">Transmembrane helix</keyword>
<keyword evidence="1" id="KW-0472">Membrane</keyword>
<feature type="transmembrane region" description="Helical" evidence="1">
    <location>
        <begin position="63"/>
        <end position="84"/>
    </location>
</feature>
<dbReference type="Pfam" id="PF10066">
    <property type="entry name" value="DUF2304"/>
    <property type="match status" value="1"/>
</dbReference>
<gene>
    <name evidence="2" type="ORF">A9Z40_15115</name>
</gene>
<dbReference type="EMBL" id="LZEM01000011">
    <property type="protein sequence ID" value="OAZ42836.1"/>
    <property type="molecule type" value="Genomic_DNA"/>
</dbReference>
<evidence type="ECO:0000313" key="2">
    <source>
        <dbReference type="EMBL" id="OAZ42836.1"/>
    </source>
</evidence>
<evidence type="ECO:0008006" key="4">
    <source>
        <dbReference type="Google" id="ProtNLM"/>
    </source>
</evidence>
<keyword evidence="3" id="KW-1185">Reference proteome</keyword>
<comment type="caution">
    <text evidence="2">The sequence shown here is derived from an EMBL/GenBank/DDBJ whole genome shotgun (WGS) entry which is preliminary data.</text>
</comment>
<evidence type="ECO:0000313" key="3">
    <source>
        <dbReference type="Proteomes" id="UP000093918"/>
    </source>
</evidence>
<proteinExistence type="predicted"/>
<protein>
    <recommendedName>
        <fullName evidence="4">DUF2304 domain-containing protein</fullName>
    </recommendedName>
</protein>
<feature type="transmembrane region" description="Helical" evidence="1">
    <location>
        <begin position="6"/>
        <end position="23"/>
    </location>
</feature>
<feature type="transmembrane region" description="Helical" evidence="1">
    <location>
        <begin position="30"/>
        <end position="51"/>
    </location>
</feature>